<dbReference type="EMBL" id="VRZA01000003">
    <property type="protein sequence ID" value="TXS94098.1"/>
    <property type="molecule type" value="Genomic_DNA"/>
</dbReference>
<accession>A0A5C9A018</accession>
<reference evidence="1 2" key="1">
    <citation type="submission" date="2019-08" db="EMBL/GenBank/DDBJ databases">
        <title>Parahaliea maris sp. nov., isolated from the surface seawater.</title>
        <authorList>
            <person name="Liu Y."/>
        </authorList>
    </citation>
    <scope>NUCLEOTIDE SEQUENCE [LARGE SCALE GENOMIC DNA]</scope>
    <source>
        <strain evidence="1 2">HSLHS9</strain>
    </source>
</reference>
<name>A0A5C9A018_9GAMM</name>
<evidence type="ECO:0000313" key="1">
    <source>
        <dbReference type="EMBL" id="TXS94098.1"/>
    </source>
</evidence>
<protein>
    <submittedName>
        <fullName evidence="1">Uncharacterized protein</fullName>
    </submittedName>
</protein>
<gene>
    <name evidence="1" type="ORF">FV139_10860</name>
</gene>
<sequence>MMADSLRRYALLWPLLWLGLWYPQCSLAHLPAAYGREFVRVQGQSAPVSTPDVPAANPLHASEASRPYREALREGELGTGPYSATLTEPLVSLARLREEQGEDDEALRLYERAVYVERINSGFESEALVPLLEAQMALYGKQGDVAGLDRVHRQLFRVAGSGLPPYTPERLQAADRYLSWQRQVLQQIPDEAVGGRLLELLDTNRRLLESYLASPEPDPDAHRQLVMSQLFNLYLLQGMDPIAEATTTAVQPGSERNILDSWQRRSVGYGARILEDYIERWPTLPPLWLAAIRLEQGDWYQWNDQRRNARKAYESVERAILAAPEAERPDWLEEPAELPANGAMGEVIPPEQGDAAVTLSFSVSASGQARKVTLVSGPEDTGFRIRRLLRETHFRPAIHMGEAVDSGELERSYWLVE</sequence>
<organism evidence="1 2">
    <name type="scientific">Parahaliea maris</name>
    <dbReference type="NCBI Taxonomy" id="2716870"/>
    <lineage>
        <taxon>Bacteria</taxon>
        <taxon>Pseudomonadati</taxon>
        <taxon>Pseudomonadota</taxon>
        <taxon>Gammaproteobacteria</taxon>
        <taxon>Cellvibrionales</taxon>
        <taxon>Halieaceae</taxon>
        <taxon>Parahaliea</taxon>
    </lineage>
</organism>
<proteinExistence type="predicted"/>
<dbReference type="Proteomes" id="UP000321039">
    <property type="component" value="Unassembled WGS sequence"/>
</dbReference>
<comment type="caution">
    <text evidence="1">The sequence shown here is derived from an EMBL/GenBank/DDBJ whole genome shotgun (WGS) entry which is preliminary data.</text>
</comment>
<dbReference type="AlphaFoldDB" id="A0A5C9A018"/>
<dbReference type="RefSeq" id="WP_148068440.1">
    <property type="nucleotide sequence ID" value="NZ_VRZA01000003.1"/>
</dbReference>
<keyword evidence="2" id="KW-1185">Reference proteome</keyword>
<evidence type="ECO:0000313" key="2">
    <source>
        <dbReference type="Proteomes" id="UP000321039"/>
    </source>
</evidence>